<evidence type="ECO:0000256" key="7">
    <source>
        <dbReference type="SAM" id="Phobius"/>
    </source>
</evidence>
<dbReference type="InterPro" id="IPR017941">
    <property type="entry name" value="Rieske_2Fe-2S"/>
</dbReference>
<dbReference type="EMBL" id="JACHHG010000006">
    <property type="protein sequence ID" value="MBB6098606.1"/>
    <property type="molecule type" value="Genomic_DNA"/>
</dbReference>
<protein>
    <submittedName>
        <fullName evidence="9">Nitrite reductase/ring-hydroxylating ferredoxin subunit/uncharacterized membrane protein</fullName>
    </submittedName>
</protein>
<evidence type="ECO:0000259" key="8">
    <source>
        <dbReference type="PROSITE" id="PS51296"/>
    </source>
</evidence>
<evidence type="ECO:0000256" key="5">
    <source>
        <dbReference type="ARBA" id="ARBA00034078"/>
    </source>
</evidence>
<dbReference type="Pfam" id="PF09990">
    <property type="entry name" value="DUF2231"/>
    <property type="match status" value="1"/>
</dbReference>
<evidence type="ECO:0000313" key="9">
    <source>
        <dbReference type="EMBL" id="MBB6098606.1"/>
    </source>
</evidence>
<comment type="caution">
    <text evidence="9">The sequence shown here is derived from an EMBL/GenBank/DDBJ whole genome shotgun (WGS) entry which is preliminary data.</text>
</comment>
<evidence type="ECO:0000256" key="4">
    <source>
        <dbReference type="ARBA" id="ARBA00023014"/>
    </source>
</evidence>
<keyword evidence="1" id="KW-0001">2Fe-2S</keyword>
<dbReference type="CDD" id="cd03467">
    <property type="entry name" value="Rieske"/>
    <property type="match status" value="1"/>
</dbReference>
<accession>A0A841I0H5</accession>
<keyword evidence="4" id="KW-0411">Iron-sulfur</keyword>
<keyword evidence="7" id="KW-1133">Transmembrane helix</keyword>
<dbReference type="GO" id="GO:0046872">
    <property type="term" value="F:metal ion binding"/>
    <property type="evidence" value="ECO:0007669"/>
    <property type="project" value="UniProtKB-KW"/>
</dbReference>
<dbReference type="GO" id="GO:0051537">
    <property type="term" value="F:2 iron, 2 sulfur cluster binding"/>
    <property type="evidence" value="ECO:0007669"/>
    <property type="project" value="UniProtKB-KW"/>
</dbReference>
<dbReference type="AlphaFoldDB" id="A0A841I0H5"/>
<reference evidence="9 10" key="1">
    <citation type="submission" date="2020-08" db="EMBL/GenBank/DDBJ databases">
        <title>Genomic Encyclopedia of Type Strains, Phase IV (KMG-IV): sequencing the most valuable type-strain genomes for metagenomic binning, comparative biology and taxonomic classification.</title>
        <authorList>
            <person name="Goeker M."/>
        </authorList>
    </citation>
    <scope>NUCLEOTIDE SEQUENCE [LARGE SCALE GENOMIC DNA]</scope>
    <source>
        <strain evidence="9 10">DSM 21458</strain>
    </source>
</reference>
<dbReference type="PANTHER" id="PTHR21496:SF0">
    <property type="entry name" value="RIESKE DOMAIN-CONTAINING PROTEIN"/>
    <property type="match status" value="1"/>
</dbReference>
<dbReference type="SUPFAM" id="SSF50022">
    <property type="entry name" value="ISP domain"/>
    <property type="match status" value="1"/>
</dbReference>
<keyword evidence="10" id="KW-1185">Reference proteome</keyword>
<evidence type="ECO:0000313" key="10">
    <source>
        <dbReference type="Proteomes" id="UP000569951"/>
    </source>
</evidence>
<evidence type="ECO:0000256" key="1">
    <source>
        <dbReference type="ARBA" id="ARBA00022714"/>
    </source>
</evidence>
<gene>
    <name evidence="9" type="ORF">HNR42_002040</name>
</gene>
<feature type="transmembrane region" description="Helical" evidence="7">
    <location>
        <begin position="100"/>
        <end position="120"/>
    </location>
</feature>
<dbReference type="Gene3D" id="2.102.10.10">
    <property type="entry name" value="Rieske [2Fe-2S] iron-sulphur domain"/>
    <property type="match status" value="1"/>
</dbReference>
<dbReference type="PROSITE" id="PS51296">
    <property type="entry name" value="RIESKE"/>
    <property type="match status" value="1"/>
</dbReference>
<dbReference type="InterPro" id="IPR036922">
    <property type="entry name" value="Rieske_2Fe-2S_sf"/>
</dbReference>
<evidence type="ECO:0000256" key="6">
    <source>
        <dbReference type="ARBA" id="ARBA00038001"/>
    </source>
</evidence>
<dbReference type="InterPro" id="IPR019251">
    <property type="entry name" value="DUF2231_TM"/>
</dbReference>
<keyword evidence="3" id="KW-0408">Iron</keyword>
<keyword evidence="2" id="KW-0479">Metal-binding</keyword>
<dbReference type="PANTHER" id="PTHR21496">
    <property type="entry name" value="FERREDOXIN-RELATED"/>
    <property type="match status" value="1"/>
</dbReference>
<evidence type="ECO:0000256" key="2">
    <source>
        <dbReference type="ARBA" id="ARBA00022723"/>
    </source>
</evidence>
<proteinExistence type="inferred from homology"/>
<comment type="cofactor">
    <cofactor evidence="5">
        <name>[2Fe-2S] cluster</name>
        <dbReference type="ChEBI" id="CHEBI:190135"/>
    </cofactor>
</comment>
<feature type="domain" description="Rieske" evidence="8">
    <location>
        <begin position="203"/>
        <end position="299"/>
    </location>
</feature>
<dbReference type="RefSeq" id="WP_183987160.1">
    <property type="nucleotide sequence ID" value="NZ_JACHHG010000006.1"/>
</dbReference>
<dbReference type="Pfam" id="PF00355">
    <property type="entry name" value="Rieske"/>
    <property type="match status" value="1"/>
</dbReference>
<sequence>MTQEPQPRRYDRSVDPAAQLIDRQGWIDRLAVPLQRGIATLFRSGGRLTRSLENALHGVPIGTPLHPVIVTVPIGAWTVAGVLDLLDLRGRREVRAGADIAVNVGIVGAAFAAVTGLTDWHKVGEFKLKRRVGFVHGSLNATALLMYIASSVLRARGARGVARPLGWAAFMISGASAHLGGTLVYKEAQGVTHVADLAPPDGFVPVLEEQALPENRPTRVLAGEVPVVLVRQEGQVYALAERCAHLGGPLAEGELQQGSLRCPWHGSRFRLQDGSVLEGPSAHAQPCFVTRVRNGKIEVQAARTWN</sequence>
<feature type="transmembrane region" description="Helical" evidence="7">
    <location>
        <begin position="132"/>
        <end position="153"/>
    </location>
</feature>
<keyword evidence="7" id="KW-0472">Membrane</keyword>
<organism evidence="9 10">
    <name type="scientific">Deinobacterium chartae</name>
    <dbReference type="NCBI Taxonomy" id="521158"/>
    <lineage>
        <taxon>Bacteria</taxon>
        <taxon>Thermotogati</taxon>
        <taxon>Deinococcota</taxon>
        <taxon>Deinococci</taxon>
        <taxon>Deinococcales</taxon>
        <taxon>Deinococcaceae</taxon>
        <taxon>Deinobacterium</taxon>
    </lineage>
</organism>
<evidence type="ECO:0000256" key="3">
    <source>
        <dbReference type="ARBA" id="ARBA00023004"/>
    </source>
</evidence>
<dbReference type="Proteomes" id="UP000569951">
    <property type="component" value="Unassembled WGS sequence"/>
</dbReference>
<keyword evidence="7" id="KW-0812">Transmembrane</keyword>
<name>A0A841I0H5_9DEIO</name>
<comment type="similarity">
    <text evidence="6">Belongs to the bacterial ring-hydroxylating dioxygenase ferredoxin component family.</text>
</comment>